<dbReference type="Proteomes" id="UP001491310">
    <property type="component" value="Unassembled WGS sequence"/>
</dbReference>
<evidence type="ECO:0000256" key="1">
    <source>
        <dbReference type="SAM" id="MobiDB-lite"/>
    </source>
</evidence>
<evidence type="ECO:0000313" key="3">
    <source>
        <dbReference type="EMBL" id="KAK9906904.1"/>
    </source>
</evidence>
<protein>
    <recommendedName>
        <fullName evidence="5">Pherophorin domain-containing protein</fullName>
    </recommendedName>
</protein>
<reference evidence="3 4" key="1">
    <citation type="journal article" date="2024" name="Nat. Commun.">
        <title>Phylogenomics reveals the evolutionary origins of lichenization in chlorophyte algae.</title>
        <authorList>
            <person name="Puginier C."/>
            <person name="Libourel C."/>
            <person name="Otte J."/>
            <person name="Skaloud P."/>
            <person name="Haon M."/>
            <person name="Grisel S."/>
            <person name="Petersen M."/>
            <person name="Berrin J.G."/>
            <person name="Delaux P.M."/>
            <person name="Dal Grande F."/>
            <person name="Keller J."/>
        </authorList>
    </citation>
    <scope>NUCLEOTIDE SEQUENCE [LARGE SCALE GENOMIC DNA]</scope>
    <source>
        <strain evidence="3 4">SAG 216-7</strain>
    </source>
</reference>
<organism evidence="3 4">
    <name type="scientific">Coccomyxa subellipsoidea</name>
    <dbReference type="NCBI Taxonomy" id="248742"/>
    <lineage>
        <taxon>Eukaryota</taxon>
        <taxon>Viridiplantae</taxon>
        <taxon>Chlorophyta</taxon>
        <taxon>core chlorophytes</taxon>
        <taxon>Trebouxiophyceae</taxon>
        <taxon>Trebouxiophyceae incertae sedis</taxon>
        <taxon>Coccomyxaceae</taxon>
        <taxon>Coccomyxa</taxon>
    </lineage>
</organism>
<feature type="signal peptide" evidence="2">
    <location>
        <begin position="1"/>
        <end position="17"/>
    </location>
</feature>
<name>A0ABR2YLA4_9CHLO</name>
<dbReference type="EMBL" id="JALJOT010000010">
    <property type="protein sequence ID" value="KAK9906904.1"/>
    <property type="molecule type" value="Genomic_DNA"/>
</dbReference>
<comment type="caution">
    <text evidence="3">The sequence shown here is derived from an EMBL/GenBank/DDBJ whole genome shotgun (WGS) entry which is preliminary data.</text>
</comment>
<accession>A0ABR2YLA4</accession>
<evidence type="ECO:0008006" key="5">
    <source>
        <dbReference type="Google" id="ProtNLM"/>
    </source>
</evidence>
<feature type="region of interest" description="Disordered" evidence="1">
    <location>
        <begin position="27"/>
        <end position="47"/>
    </location>
</feature>
<keyword evidence="2" id="KW-0732">Signal</keyword>
<keyword evidence="4" id="KW-1185">Reference proteome</keyword>
<evidence type="ECO:0000313" key="4">
    <source>
        <dbReference type="Proteomes" id="UP001491310"/>
    </source>
</evidence>
<feature type="chain" id="PRO_5047483014" description="Pherophorin domain-containing protein" evidence="2">
    <location>
        <begin position="18"/>
        <end position="439"/>
    </location>
</feature>
<sequence>MFTILCLILATVTVTESKSLPLSFAVSNSSSSSAGRNPLNAAGNTTVESYTPKVTNDQPVFRADLYLPCQSNCSQLAPQALAVFTQSSRNLISYRVTMGSNWTGGWNSSNLVAMYSLANATAGGAAKLVAVLCGPIPGAPSCGNGAAGNDLVNGTLTQSNIVAGSPISFTVLTKLMAGYFQNWAAKQAQGSDGSWTSPDQVSRAPAIQVLAQSPIAAGQTRSSAIFTGAVVPANAAALPRDPVPYATGMRLDSAMPYHAFLWPLPDSDSVAAGSISISVYNDSALAYTVVVRRLPSNDSITSVTMESLNPQLMGSALAFPKGYFAYTQKGCCGGQAPNFFSSYPNGLQAPQDGAEFMVASGEWPPPTGTSQRDRFVASMLPDLQAEDFLVGVRVRTRNSPAGLLLGEIVLGCGPDDLGLPPSAACDTSISGNRRRLLRR</sequence>
<gene>
    <name evidence="3" type="ORF">WJX75_009957</name>
</gene>
<proteinExistence type="predicted"/>
<evidence type="ECO:0000256" key="2">
    <source>
        <dbReference type="SAM" id="SignalP"/>
    </source>
</evidence>